<dbReference type="AlphaFoldDB" id="A0A7W2FNR4"/>
<dbReference type="InterPro" id="IPR046653">
    <property type="entry name" value="DUF6765"/>
</dbReference>
<dbReference type="EMBL" id="JACFYF010000001">
    <property type="protein sequence ID" value="MBA5761489.1"/>
    <property type="molecule type" value="Genomic_DNA"/>
</dbReference>
<gene>
    <name evidence="1" type="ORF">H2O73_03950</name>
</gene>
<evidence type="ECO:0000313" key="2">
    <source>
        <dbReference type="Proteomes" id="UP000571701"/>
    </source>
</evidence>
<proteinExistence type="predicted"/>
<organism evidence="1 2">
    <name type="scientific">Vibrio marinisediminis</name>
    <dbReference type="NCBI Taxonomy" id="2758441"/>
    <lineage>
        <taxon>Bacteria</taxon>
        <taxon>Pseudomonadati</taxon>
        <taxon>Pseudomonadota</taxon>
        <taxon>Gammaproteobacteria</taxon>
        <taxon>Vibrionales</taxon>
        <taxon>Vibrionaceae</taxon>
        <taxon>Vibrio</taxon>
    </lineage>
</organism>
<reference evidence="1 2" key="1">
    <citation type="submission" date="2020-07" db="EMBL/GenBank/DDBJ databases">
        <title>Vibrio marinisediminis sp. nov., isolated from marine sediment.</title>
        <authorList>
            <person name="Ji X."/>
        </authorList>
    </citation>
    <scope>NUCLEOTIDE SEQUENCE [LARGE SCALE GENOMIC DNA]</scope>
    <source>
        <strain evidence="1 2">404</strain>
    </source>
</reference>
<dbReference type="Pfam" id="PF20551">
    <property type="entry name" value="DUF6765"/>
    <property type="match status" value="1"/>
</dbReference>
<keyword evidence="2" id="KW-1185">Reference proteome</keyword>
<name>A0A7W2FNR4_9VIBR</name>
<accession>A0A7W2FNR4</accession>
<sequence length="357" mass="40646">MQIDGHHTLTYVIARYAGYPHSQADKLAYCAQYVDEATNPNPVKFSNGAMFNRISSAHKMLDYRNTQQLANHLAWIPFHFLPGNQNLPAGEVPHGSFIQRLICKPDSTVARDMLKMVVQHKEQEYGLHLLGIAMHVYADTFAHQGFAGVSHAVNRVEDLTSPEHDLLDRVMTTVASWGLSNTLPLGHGGALSFPDQPYATWHYTNGLGEDIERNNEEDFIRASNAMFQALLCYRDGDLTMNLGAQPSLTQEQQILLRKAFTEIRDEDGDVRHQQWLLRLSQGFFGFEPVELEFHTSGSKSWKEIARGKPNYGYDNQVTYEFTPEFLDSDWKHFHDALKTYRLELIRDVLPKYGICVA</sequence>
<evidence type="ECO:0000313" key="1">
    <source>
        <dbReference type="EMBL" id="MBA5761489.1"/>
    </source>
</evidence>
<protein>
    <submittedName>
        <fullName evidence="1">Uncharacterized protein</fullName>
    </submittedName>
</protein>
<dbReference type="RefSeq" id="WP_182106733.1">
    <property type="nucleotide sequence ID" value="NZ_JACFYF010000001.1"/>
</dbReference>
<dbReference type="Proteomes" id="UP000571701">
    <property type="component" value="Unassembled WGS sequence"/>
</dbReference>
<comment type="caution">
    <text evidence="1">The sequence shown here is derived from an EMBL/GenBank/DDBJ whole genome shotgun (WGS) entry which is preliminary data.</text>
</comment>